<name>A0ABW6DFE4_9BACT</name>
<evidence type="ECO:0000313" key="2">
    <source>
        <dbReference type="Proteomes" id="UP001598138"/>
    </source>
</evidence>
<dbReference type="Pfam" id="PF03597">
    <property type="entry name" value="FixS"/>
    <property type="match status" value="1"/>
</dbReference>
<sequence>MEIIYVMIALSLLMAVGFLLAFVWSVKNGQQDDLITPAMRILTEEKTNKPL</sequence>
<dbReference type="PANTHER" id="PTHR41532">
    <property type="entry name" value="FIXS PROTEIN"/>
    <property type="match status" value="1"/>
</dbReference>
<keyword evidence="2" id="KW-1185">Reference proteome</keyword>
<gene>
    <name evidence="1" type="primary">ccoS</name>
    <name evidence="1" type="ORF">U0R10_03305</name>
</gene>
<dbReference type="RefSeq" id="WP_377982448.1">
    <property type="nucleotide sequence ID" value="NZ_JBBKXZ010000001.1"/>
</dbReference>
<reference evidence="1 2" key="1">
    <citation type="submission" date="2024-03" db="EMBL/GenBank/DDBJ databases">
        <title>Aquirufa genome sequencing.</title>
        <authorList>
            <person name="Pitt A."/>
            <person name="Hahn M.W."/>
        </authorList>
    </citation>
    <scope>NUCLEOTIDE SEQUENCE [LARGE SCALE GENOMIC DNA]</scope>
    <source>
        <strain evidence="1 2">OSTEICH-129V</strain>
    </source>
</reference>
<proteinExistence type="predicted"/>
<accession>A0ABW6DFE4</accession>
<dbReference type="Proteomes" id="UP001598138">
    <property type="component" value="Unassembled WGS sequence"/>
</dbReference>
<protein>
    <submittedName>
        <fullName evidence="1">Cbb3-type cytochrome oxidase assembly protein CcoS</fullName>
    </submittedName>
</protein>
<dbReference type="PANTHER" id="PTHR41532:SF1">
    <property type="entry name" value="FIXS PROTEIN"/>
    <property type="match status" value="1"/>
</dbReference>
<comment type="caution">
    <text evidence="1">The sequence shown here is derived from an EMBL/GenBank/DDBJ whole genome shotgun (WGS) entry which is preliminary data.</text>
</comment>
<evidence type="ECO:0000313" key="1">
    <source>
        <dbReference type="EMBL" id="MFD3393640.1"/>
    </source>
</evidence>
<dbReference type="NCBIfam" id="TIGR00847">
    <property type="entry name" value="ccoS"/>
    <property type="match status" value="1"/>
</dbReference>
<dbReference type="EMBL" id="JBBKXZ010000001">
    <property type="protein sequence ID" value="MFD3393640.1"/>
    <property type="molecule type" value="Genomic_DNA"/>
</dbReference>
<dbReference type="InterPro" id="IPR004714">
    <property type="entry name" value="Cyt_oxidase_maturation_cbb3"/>
</dbReference>
<organism evidence="1 2">
    <name type="scientific">Aquirufa avitistagni</name>
    <dbReference type="NCBI Taxonomy" id="3104728"/>
    <lineage>
        <taxon>Bacteria</taxon>
        <taxon>Pseudomonadati</taxon>
        <taxon>Bacteroidota</taxon>
        <taxon>Cytophagia</taxon>
        <taxon>Cytophagales</taxon>
        <taxon>Flectobacillaceae</taxon>
        <taxon>Aquirufa</taxon>
    </lineage>
</organism>